<gene>
    <name evidence="6" type="ORF">GSMUA_110980.1</name>
</gene>
<dbReference type="SUPFAM" id="SSF110857">
    <property type="entry name" value="Gamma-glutamyl cyclotransferase-like"/>
    <property type="match status" value="1"/>
</dbReference>
<dbReference type="GO" id="GO:0061929">
    <property type="term" value="F:gamma-glutamylaminecyclotransferase activity"/>
    <property type="evidence" value="ECO:0007669"/>
    <property type="project" value="InterPro"/>
</dbReference>
<evidence type="ECO:0000259" key="5">
    <source>
        <dbReference type="Pfam" id="PF06094"/>
    </source>
</evidence>
<dbReference type="Pfam" id="PF06094">
    <property type="entry name" value="GGACT"/>
    <property type="match status" value="1"/>
</dbReference>
<dbReference type="OMA" id="THRGHYE"/>
<dbReference type="AlphaFoldDB" id="A0A804ILF2"/>
<accession>A0A804ILF2</accession>
<dbReference type="OrthoDB" id="113620at2759"/>
<evidence type="ECO:0000313" key="6">
    <source>
        <dbReference type="EMBL" id="CAG1841303.1"/>
    </source>
</evidence>
<dbReference type="InterPro" id="IPR013024">
    <property type="entry name" value="GGCT-like"/>
</dbReference>
<organism evidence="7 8">
    <name type="scientific">Musa acuminata subsp. malaccensis</name>
    <name type="common">Wild banana</name>
    <name type="synonym">Musa malaccensis</name>
    <dbReference type="NCBI Taxonomy" id="214687"/>
    <lineage>
        <taxon>Eukaryota</taxon>
        <taxon>Viridiplantae</taxon>
        <taxon>Streptophyta</taxon>
        <taxon>Embryophyta</taxon>
        <taxon>Tracheophyta</taxon>
        <taxon>Spermatophyta</taxon>
        <taxon>Magnoliopsida</taxon>
        <taxon>Liliopsida</taxon>
        <taxon>Zingiberales</taxon>
        <taxon>Musaceae</taxon>
        <taxon>Musa</taxon>
    </lineage>
</organism>
<evidence type="ECO:0000256" key="3">
    <source>
        <dbReference type="PIRSR" id="PIRSR639126-1"/>
    </source>
</evidence>
<reference evidence="6" key="1">
    <citation type="submission" date="2021-03" db="EMBL/GenBank/DDBJ databases">
        <authorList>
            <consortium name="Genoscope - CEA"/>
            <person name="William W."/>
        </authorList>
    </citation>
    <scope>NUCLEOTIDE SEQUENCE</scope>
    <source>
        <strain evidence="6">Doubled-haploid Pahang</strain>
    </source>
</reference>
<dbReference type="Gene3D" id="3.10.490.10">
    <property type="entry name" value="Gamma-glutamyl cyclotransferase-like"/>
    <property type="match status" value="1"/>
</dbReference>
<keyword evidence="8" id="KW-1185">Reference proteome</keyword>
<evidence type="ECO:0000256" key="1">
    <source>
        <dbReference type="ARBA" id="ARBA00002782"/>
    </source>
</evidence>
<protein>
    <recommendedName>
        <fullName evidence="4">Gamma-glutamylcyclotransferase family protein</fullName>
    </recommendedName>
</protein>
<dbReference type="CDD" id="cd06661">
    <property type="entry name" value="GGCT_like"/>
    <property type="match status" value="1"/>
</dbReference>
<dbReference type="InParanoid" id="A0A804ILF2"/>
<comment type="function">
    <text evidence="1">Putative gamma-glutamylcyclotransferase.</text>
</comment>
<evidence type="ECO:0000256" key="2">
    <source>
        <dbReference type="ARBA" id="ARBA00008861"/>
    </source>
</evidence>
<name>A0A804ILF2_MUSAM</name>
<dbReference type="EMBL" id="HG996469">
    <property type="protein sequence ID" value="CAG1841303.1"/>
    <property type="molecule type" value="Genomic_DNA"/>
</dbReference>
<dbReference type="Proteomes" id="UP000012960">
    <property type="component" value="Unplaced"/>
</dbReference>
<proteinExistence type="inferred from homology"/>
<dbReference type="InterPro" id="IPR039126">
    <property type="entry name" value="GGACT"/>
</dbReference>
<reference evidence="7" key="2">
    <citation type="submission" date="2021-05" db="UniProtKB">
        <authorList>
            <consortium name="EnsemblPlants"/>
        </authorList>
    </citation>
    <scope>IDENTIFICATION</scope>
    <source>
        <strain evidence="7">subsp. malaccensis</strain>
    </source>
</reference>
<dbReference type="Gramene" id="Ma04_t05670.1">
    <property type="protein sequence ID" value="Ma04_p05670.1"/>
    <property type="gene ID" value="Ma04_g05670"/>
</dbReference>
<evidence type="ECO:0000313" key="7">
    <source>
        <dbReference type="EnsemblPlants" id="Ma04_p05670.1"/>
    </source>
</evidence>
<evidence type="ECO:0000256" key="4">
    <source>
        <dbReference type="RuleBase" id="RU367036"/>
    </source>
</evidence>
<dbReference type="PANTHER" id="PTHR12510:SF4">
    <property type="entry name" value="GAMMA-GLUTAMYLAMINECYCLOTRANSFERASE"/>
    <property type="match status" value="1"/>
</dbReference>
<comment type="similarity">
    <text evidence="2 4">Belongs to the gamma-glutamylcyclotransferase family.</text>
</comment>
<sequence length="183" mass="19977">MEADRTALVFVYGTLKRGFPNHSLLDDLIRDGDATFVAAGRTASPFPLVIGPLSIPFLIRLPGSGRRVSGEIYTLSPRGLARVDDLEGTHRGHYERLALAVVPVTSGRDGAEADNEEAAAAGAVEAEAYFAHRSYADDMWRRNGERGLGSYSEEDARGFVRPKDRLPDTTFLGEVRRFLASPN</sequence>
<dbReference type="GO" id="GO:0005829">
    <property type="term" value="C:cytosol"/>
    <property type="evidence" value="ECO:0000318"/>
    <property type="project" value="GO_Central"/>
</dbReference>
<dbReference type="PANTHER" id="PTHR12510">
    <property type="entry name" value="TROPONIN C-AKIN-1 PROTEIN"/>
    <property type="match status" value="1"/>
</dbReference>
<dbReference type="InterPro" id="IPR036568">
    <property type="entry name" value="GGCT-like_sf"/>
</dbReference>
<dbReference type="InterPro" id="IPR009288">
    <property type="entry name" value="AIG2-like_dom"/>
</dbReference>
<feature type="domain" description="Gamma-glutamylcyclotransferase AIG2-like" evidence="5">
    <location>
        <begin position="9"/>
        <end position="133"/>
    </location>
</feature>
<evidence type="ECO:0000313" key="8">
    <source>
        <dbReference type="Proteomes" id="UP000012960"/>
    </source>
</evidence>
<dbReference type="EnsemblPlants" id="Ma04_t05670.1">
    <property type="protein sequence ID" value="Ma04_p05670.1"/>
    <property type="gene ID" value="Ma04_g05670"/>
</dbReference>
<feature type="active site" description="Proton acceptor" evidence="3">
    <location>
        <position position="87"/>
    </location>
</feature>